<evidence type="ECO:0000259" key="12">
    <source>
        <dbReference type="Pfam" id="PF02223"/>
    </source>
</evidence>
<feature type="domain" description="Thymidylate kinase-like" evidence="12">
    <location>
        <begin position="22"/>
        <end position="176"/>
    </location>
</feature>
<sequence>MTFIFLNIIIQNYNEAAMFINIEGIDGSGKTTLVNNLKNTFPDFYYTREPTDGFDYAGLVPLENEYNSILDFFLFTYDRIRHQKEIKENIKNIVISDRYIASSIAYEGPLIERFFSGIDETIQYLMDVSRPVKCMPDVIIYLDVKIDTALKRIINNRKVLKYRDEKLSVLEKKNVLGFVSTYYLYFLKNIKKFTGTDIRVEYIDANRPENMVLNDTIKIIEKLL</sequence>
<dbReference type="GO" id="GO:0005524">
    <property type="term" value="F:ATP binding"/>
    <property type="evidence" value="ECO:0007669"/>
    <property type="project" value="UniProtKB-UniRule"/>
</dbReference>
<keyword evidence="4 11" id="KW-0808">Transferase</keyword>
<protein>
    <recommendedName>
        <fullName evidence="3 11">Probable thymidylate kinase</fullName>
        <ecNumber evidence="2 11">2.7.4.9</ecNumber>
    </recommendedName>
    <alternativeName>
        <fullName evidence="9 11">dTMP kinase</fullName>
    </alternativeName>
</protein>
<keyword evidence="14" id="KW-1185">Reference proteome</keyword>
<dbReference type="PANTHER" id="PTHR10344:SF4">
    <property type="entry name" value="UMP-CMP KINASE 2, MITOCHONDRIAL"/>
    <property type="match status" value="1"/>
</dbReference>
<dbReference type="Gene3D" id="3.40.50.300">
    <property type="entry name" value="P-loop containing nucleotide triphosphate hydrolases"/>
    <property type="match status" value="1"/>
</dbReference>
<dbReference type="GO" id="GO:0006233">
    <property type="term" value="P:dTDP biosynthetic process"/>
    <property type="evidence" value="ECO:0007669"/>
    <property type="project" value="InterPro"/>
</dbReference>
<evidence type="ECO:0000256" key="2">
    <source>
        <dbReference type="ARBA" id="ARBA00012980"/>
    </source>
</evidence>
<evidence type="ECO:0000256" key="10">
    <source>
        <dbReference type="ARBA" id="ARBA00048743"/>
    </source>
</evidence>
<dbReference type="GO" id="GO:0006235">
    <property type="term" value="P:dTTP biosynthetic process"/>
    <property type="evidence" value="ECO:0007669"/>
    <property type="project" value="UniProtKB-UniRule"/>
</dbReference>
<evidence type="ECO:0000256" key="5">
    <source>
        <dbReference type="ARBA" id="ARBA00022727"/>
    </source>
</evidence>
<dbReference type="Pfam" id="PF02223">
    <property type="entry name" value="Thymidylate_kin"/>
    <property type="match status" value="1"/>
</dbReference>
<evidence type="ECO:0000256" key="11">
    <source>
        <dbReference type="HAMAP-Rule" id="MF_00165"/>
    </source>
</evidence>
<dbReference type="FunCoup" id="A0A0Q0VWL9">
    <property type="interactions" value="98"/>
</dbReference>
<keyword evidence="7 11" id="KW-0418">Kinase</keyword>
<dbReference type="InterPro" id="IPR027417">
    <property type="entry name" value="P-loop_NTPase"/>
</dbReference>
<comment type="similarity">
    <text evidence="1 11">Belongs to the thymidylate kinase family.</text>
</comment>
<accession>A0A0Q0VWL9</accession>
<dbReference type="EC" id="2.7.4.9" evidence="2 11"/>
<comment type="catalytic activity">
    <reaction evidence="10 11">
        <text>dTMP + ATP = dTDP + ADP</text>
        <dbReference type="Rhea" id="RHEA:13517"/>
        <dbReference type="ChEBI" id="CHEBI:30616"/>
        <dbReference type="ChEBI" id="CHEBI:58369"/>
        <dbReference type="ChEBI" id="CHEBI:63528"/>
        <dbReference type="ChEBI" id="CHEBI:456216"/>
        <dbReference type="EC" id="2.7.4.9"/>
    </reaction>
</comment>
<evidence type="ECO:0000256" key="1">
    <source>
        <dbReference type="ARBA" id="ARBA00009776"/>
    </source>
</evidence>
<dbReference type="InterPro" id="IPR018094">
    <property type="entry name" value="Thymidylate_kinase"/>
</dbReference>
<proteinExistence type="inferred from homology"/>
<dbReference type="InterPro" id="IPR039430">
    <property type="entry name" value="Thymidylate_kin-like_dom"/>
</dbReference>
<evidence type="ECO:0000313" key="14">
    <source>
        <dbReference type="Proteomes" id="UP000050301"/>
    </source>
</evidence>
<dbReference type="CDD" id="cd01672">
    <property type="entry name" value="TMPK"/>
    <property type="match status" value="1"/>
</dbReference>
<dbReference type="GO" id="GO:0006227">
    <property type="term" value="P:dUDP biosynthetic process"/>
    <property type="evidence" value="ECO:0007669"/>
    <property type="project" value="TreeGrafter"/>
</dbReference>
<dbReference type="AlphaFoldDB" id="A0A0Q0VWL9"/>
<keyword evidence="5 11" id="KW-0545">Nucleotide biosynthesis</keyword>
<dbReference type="Proteomes" id="UP000050301">
    <property type="component" value="Unassembled WGS sequence"/>
</dbReference>
<dbReference type="PANTHER" id="PTHR10344">
    <property type="entry name" value="THYMIDYLATE KINASE"/>
    <property type="match status" value="1"/>
</dbReference>
<dbReference type="GO" id="GO:0004798">
    <property type="term" value="F:dTMP kinase activity"/>
    <property type="evidence" value="ECO:0007669"/>
    <property type="project" value="UniProtKB-UniRule"/>
</dbReference>
<organism evidence="13 14">
    <name type="scientific">Acidiplasma cupricumulans</name>
    <dbReference type="NCBI Taxonomy" id="312540"/>
    <lineage>
        <taxon>Archaea</taxon>
        <taxon>Methanobacteriati</taxon>
        <taxon>Thermoplasmatota</taxon>
        <taxon>Thermoplasmata</taxon>
        <taxon>Thermoplasmatales</taxon>
        <taxon>Ferroplasmaceae</taxon>
        <taxon>Acidiplasma</taxon>
    </lineage>
</organism>
<dbReference type="GO" id="GO:0005737">
    <property type="term" value="C:cytoplasm"/>
    <property type="evidence" value="ECO:0007669"/>
    <property type="project" value="TreeGrafter"/>
</dbReference>
<dbReference type="InParanoid" id="A0A0Q0VWL9"/>
<comment type="caution">
    <text evidence="13">The sequence shown here is derived from an EMBL/GenBank/DDBJ whole genome shotgun (WGS) entry which is preliminary data.</text>
</comment>
<dbReference type="HAMAP" id="MF_00165">
    <property type="entry name" value="Thymidylate_kinase"/>
    <property type="match status" value="1"/>
</dbReference>
<gene>
    <name evidence="11" type="primary">tmk</name>
    <name evidence="13" type="ORF">AOG55_05035</name>
</gene>
<evidence type="ECO:0000256" key="8">
    <source>
        <dbReference type="ARBA" id="ARBA00022840"/>
    </source>
</evidence>
<evidence type="ECO:0000256" key="9">
    <source>
        <dbReference type="ARBA" id="ARBA00029962"/>
    </source>
</evidence>
<keyword evidence="8 11" id="KW-0067">ATP-binding</keyword>
<feature type="binding site" evidence="11">
    <location>
        <begin position="24"/>
        <end position="31"/>
    </location>
    <ligand>
        <name>ATP</name>
        <dbReference type="ChEBI" id="CHEBI:30616"/>
    </ligand>
</feature>
<reference evidence="13 14" key="1">
    <citation type="submission" date="2015-09" db="EMBL/GenBank/DDBJ databases">
        <title>Heavy metals and arsenic resistance mechanisms in polyextremophilic archaea of the family Ferroplasmaceae.</title>
        <authorList>
            <person name="Bulaev A.G."/>
            <person name="Kanygina A.V."/>
        </authorList>
    </citation>
    <scope>NUCLEOTIDE SEQUENCE [LARGE SCALE GENOMIC DNA]</scope>
    <source>
        <strain evidence="13 14">BH2</strain>
    </source>
</reference>
<evidence type="ECO:0000313" key="13">
    <source>
        <dbReference type="EMBL" id="KQB36047.1"/>
    </source>
</evidence>
<evidence type="ECO:0000256" key="6">
    <source>
        <dbReference type="ARBA" id="ARBA00022741"/>
    </source>
</evidence>
<evidence type="ECO:0000256" key="4">
    <source>
        <dbReference type="ARBA" id="ARBA00022679"/>
    </source>
</evidence>
<dbReference type="SUPFAM" id="SSF52540">
    <property type="entry name" value="P-loop containing nucleoside triphosphate hydrolases"/>
    <property type="match status" value="1"/>
</dbReference>
<evidence type="ECO:0000256" key="3">
    <source>
        <dbReference type="ARBA" id="ARBA00013355"/>
    </source>
</evidence>
<evidence type="ECO:0000256" key="7">
    <source>
        <dbReference type="ARBA" id="ARBA00022777"/>
    </source>
</evidence>
<keyword evidence="6 11" id="KW-0547">Nucleotide-binding</keyword>
<name>A0A0Q0VWL9_9ARCH</name>
<dbReference type="EMBL" id="LKBH01000065">
    <property type="protein sequence ID" value="KQB36047.1"/>
    <property type="molecule type" value="Genomic_DNA"/>
</dbReference>
<dbReference type="NCBIfam" id="TIGR00041">
    <property type="entry name" value="DTMP_kinase"/>
    <property type="match status" value="1"/>
</dbReference>